<evidence type="ECO:0000313" key="2">
    <source>
        <dbReference type="EMBL" id="SNR87572.1"/>
    </source>
</evidence>
<dbReference type="RefSeq" id="WP_089273626.1">
    <property type="nucleotide sequence ID" value="NZ_FZOC01000003.1"/>
</dbReference>
<gene>
    <name evidence="2" type="ORF">SAMN04488503_1659</name>
</gene>
<dbReference type="EMBL" id="FZOC01000003">
    <property type="protein sequence ID" value="SNR87572.1"/>
    <property type="molecule type" value="Genomic_DNA"/>
</dbReference>
<reference evidence="2 3" key="1">
    <citation type="submission" date="2017-06" db="EMBL/GenBank/DDBJ databases">
        <authorList>
            <person name="Kim H.J."/>
            <person name="Triplett B.A."/>
        </authorList>
    </citation>
    <scope>NUCLEOTIDE SEQUENCE [LARGE SCALE GENOMIC DNA]</scope>
    <source>
        <strain evidence="2 3">DSM 13116</strain>
    </source>
</reference>
<dbReference type="Pfam" id="PF16363">
    <property type="entry name" value="GDP_Man_Dehyd"/>
    <property type="match status" value="1"/>
</dbReference>
<dbReference type="InterPro" id="IPR036291">
    <property type="entry name" value="NAD(P)-bd_dom_sf"/>
</dbReference>
<organism evidence="2 3">
    <name type="scientific">Humidesulfovibrio mexicanus</name>
    <dbReference type="NCBI Taxonomy" id="147047"/>
    <lineage>
        <taxon>Bacteria</taxon>
        <taxon>Pseudomonadati</taxon>
        <taxon>Thermodesulfobacteriota</taxon>
        <taxon>Desulfovibrionia</taxon>
        <taxon>Desulfovibrionales</taxon>
        <taxon>Desulfovibrionaceae</taxon>
        <taxon>Humidesulfovibrio</taxon>
    </lineage>
</organism>
<dbReference type="InterPro" id="IPR016040">
    <property type="entry name" value="NAD(P)-bd_dom"/>
</dbReference>
<dbReference type="PANTHER" id="PTHR43000">
    <property type="entry name" value="DTDP-D-GLUCOSE 4,6-DEHYDRATASE-RELATED"/>
    <property type="match status" value="1"/>
</dbReference>
<evidence type="ECO:0000259" key="1">
    <source>
        <dbReference type="Pfam" id="PF16363"/>
    </source>
</evidence>
<protein>
    <submittedName>
        <fullName evidence="2">CDP-glucose 4,6-dehydratase</fullName>
    </submittedName>
</protein>
<dbReference type="SUPFAM" id="SSF51735">
    <property type="entry name" value="NAD(P)-binding Rossmann-fold domains"/>
    <property type="match status" value="1"/>
</dbReference>
<accession>A0A238ZWQ8</accession>
<sequence length="371" mass="40284">MLRVMDGFYRGRRVLITGHTGFKGAWMCLLLARAGATVLGYSLDPPSTPSLFSLLRLDCEPPQGLASLHADILDLPELCRAVAHFDPEVVIHMAAQSLVRPSYDDPTGTFAANALGTAHLLEACRKNPPKGGRRAIVCVTSDKCYENREWVHGYRENDRLGGHDPYSASKACAEITAQAYARSFFGPESATVLATARAGNVIGGGDFATDRLVPDMARAFARGETVRIRRPQAVRPWQHALEPVGGYLLLARRMMEEGHAFAGAWNFGPSSRDVRTVGEVATAFARQWGPRAVLDMAPAPEGPHEAGLLTLDCAKARAGLGWKPRLDLDAALIWCAGWYRAWAEGLRGGAVDLRALSATRIDEFFDGFPGE</sequence>
<dbReference type="Proteomes" id="UP000198324">
    <property type="component" value="Unassembled WGS sequence"/>
</dbReference>
<feature type="domain" description="NAD(P)-binding" evidence="1">
    <location>
        <begin position="15"/>
        <end position="330"/>
    </location>
</feature>
<evidence type="ECO:0000313" key="3">
    <source>
        <dbReference type="Proteomes" id="UP000198324"/>
    </source>
</evidence>
<proteinExistence type="predicted"/>
<dbReference type="Gene3D" id="3.90.25.10">
    <property type="entry name" value="UDP-galactose 4-epimerase, domain 1"/>
    <property type="match status" value="1"/>
</dbReference>
<dbReference type="InterPro" id="IPR013445">
    <property type="entry name" value="CDP_4_6_deHydtase"/>
</dbReference>
<dbReference type="NCBIfam" id="TIGR02622">
    <property type="entry name" value="CDP_4_6_dhtase"/>
    <property type="match status" value="1"/>
</dbReference>
<dbReference type="AlphaFoldDB" id="A0A238ZWQ8"/>
<dbReference type="Gene3D" id="3.40.50.720">
    <property type="entry name" value="NAD(P)-binding Rossmann-like Domain"/>
    <property type="match status" value="1"/>
</dbReference>
<name>A0A238ZWQ8_9BACT</name>
<keyword evidence="3" id="KW-1185">Reference proteome</keyword>
<dbReference type="OrthoDB" id="9779041at2"/>